<dbReference type="GO" id="GO:0043622">
    <property type="term" value="P:cortical microtubule organization"/>
    <property type="evidence" value="ECO:0007669"/>
    <property type="project" value="TreeGrafter"/>
</dbReference>
<feature type="region of interest" description="Disordered" evidence="1">
    <location>
        <begin position="120"/>
        <end position="377"/>
    </location>
</feature>
<proteinExistence type="predicted"/>
<feature type="compositionally biased region" description="Polar residues" evidence="1">
    <location>
        <begin position="128"/>
        <end position="140"/>
    </location>
</feature>
<dbReference type="Proteomes" id="UP000823388">
    <property type="component" value="Chromosome 3N"/>
</dbReference>
<dbReference type="AlphaFoldDB" id="A0A8T0U0H0"/>
<feature type="compositionally biased region" description="Polar residues" evidence="1">
    <location>
        <begin position="295"/>
        <end position="310"/>
    </location>
</feature>
<feature type="compositionally biased region" description="Low complexity" evidence="1">
    <location>
        <begin position="317"/>
        <end position="327"/>
    </location>
</feature>
<evidence type="ECO:0000256" key="1">
    <source>
        <dbReference type="SAM" id="MobiDB-lite"/>
    </source>
</evidence>
<feature type="compositionally biased region" description="Low complexity" evidence="1">
    <location>
        <begin position="804"/>
        <end position="817"/>
    </location>
</feature>
<dbReference type="OrthoDB" id="1929779at2759"/>
<feature type="compositionally biased region" description="Polar residues" evidence="1">
    <location>
        <begin position="239"/>
        <end position="253"/>
    </location>
</feature>
<feature type="compositionally biased region" description="Low complexity" evidence="1">
    <location>
        <begin position="274"/>
        <end position="285"/>
    </location>
</feature>
<gene>
    <name evidence="2" type="ORF">PVAP13_3NG055000</name>
</gene>
<organism evidence="2 3">
    <name type="scientific">Panicum virgatum</name>
    <name type="common">Blackwell switchgrass</name>
    <dbReference type="NCBI Taxonomy" id="38727"/>
    <lineage>
        <taxon>Eukaryota</taxon>
        <taxon>Viridiplantae</taxon>
        <taxon>Streptophyta</taxon>
        <taxon>Embryophyta</taxon>
        <taxon>Tracheophyta</taxon>
        <taxon>Spermatophyta</taxon>
        <taxon>Magnoliopsida</taxon>
        <taxon>Liliopsida</taxon>
        <taxon>Poales</taxon>
        <taxon>Poaceae</taxon>
        <taxon>PACMAD clade</taxon>
        <taxon>Panicoideae</taxon>
        <taxon>Panicodae</taxon>
        <taxon>Paniceae</taxon>
        <taxon>Panicinae</taxon>
        <taxon>Panicum</taxon>
        <taxon>Panicum sect. Hiantes</taxon>
    </lineage>
</organism>
<feature type="region of interest" description="Disordered" evidence="1">
    <location>
        <begin position="795"/>
        <end position="819"/>
    </location>
</feature>
<evidence type="ECO:0008006" key="4">
    <source>
        <dbReference type="Google" id="ProtNLM"/>
    </source>
</evidence>
<sequence>MAPSSSPRRSLKEFSHKRGHSFGSILPAKPKDDELILFTDMQKHERDNFLLEPAEDFDESISKLSYFRDLKLGVNIAARGENRDLLNADGERNDYDWLLTPPETPLFRSLDDEEDKHIGMALRGRTQIKPTSISRSSTMENTRRSNRSSASPSRLSPSPRSCSSTVLTRTRSSNSSSRCSPPLTLQPATLSQRSSTPTSKTLTSPRRSPSPASRRMSTSSSDPVSNGRRGSSPVKASHRSSSPKLQGWQSNHPGFSFEAPPNLRTSLSDRPLSHSRGGSPSSFSGLDMNWRGRRQSMSPTPSRRASSTHSNNRDHFSSYSKASATSSAEDDLESMQSIPNSYSSSTAPRKNLSVMKSRTIASPKKPSKSFSPSSAPKRSFDSAVWLMDHRKTPQDKFRPLLSSVPSTTFGVVKGDDIPSSMLSHNSSLATSSNLSSEYGVTFGPCMGNDQDQSDVVGECETNPSSVIHEDISIIDKLDGLNEGRSCHQCTLSTTQSGPESPSSVKYAESTIEGLNTERSGTAQTSCNFVSSYKVGHTKMATCTRCGKSFNAIEDNEEVNFCEECALVDEVLFVDPKTQTMEEGHQQDHKTKNFKPCLAWEDPHIASDCIGDIKKSSLDSQLVNNESQAGCLQKCPQSQSTMDTTNRLLSQQHGENVSQNLRPHDTSVSPQGDSIDISPYQCSVTVCQQKEPTSVVECDILRDQTTKHHNEVSKCLLESMYEDTEFVSDTLTIDSSHKTGSVEHLNMKAENTEGAGISVLLLQKSSSNKWPVIEGRTLSATNVLCSEPYYTRDSVSTQKRTTGWDSSSAASSIDQGSSRQSVHLERLKSSNHYDFEKSQVSSTVSCQSIASMSDVSTSIRSVSVCPQSNAIVDIGFLTDNSESSASRTMNYTEELDESSKYTLSSAIEYWSAAQAIVNDGGDSFGDVAIQNQSAGGKAHKDNITANSCSLDIKTHRNIPLSLPPEESCIQKTEEGTSSITRCYSDGTPEHPDDECGIDNQQTQYEAVPSSNEANRLDDGCVSVISEEDVLISSTEDSTMELPGNEKSPATVRESREQTQRCFTLEEATDTILFCSSIAHDIAYRAATVGLEREQQSELASAPCPTVTMVEQSISRGDSSLQTPNRRISRHLKRSEGGTVIESAKLEVVTKDPVSVRPVPEPLRTSESMKPPKVESKCNCAIM</sequence>
<dbReference type="PANTHER" id="PTHR31949">
    <property type="entry name" value="GASTRIC MUCIN-LIKE PROTEIN"/>
    <property type="match status" value="1"/>
</dbReference>
<dbReference type="GO" id="GO:0055028">
    <property type="term" value="C:cortical microtubule"/>
    <property type="evidence" value="ECO:0007669"/>
    <property type="project" value="TreeGrafter"/>
</dbReference>
<evidence type="ECO:0000313" key="2">
    <source>
        <dbReference type="EMBL" id="KAG2615518.1"/>
    </source>
</evidence>
<feature type="compositionally biased region" description="Polar residues" evidence="1">
    <location>
        <begin position="334"/>
        <end position="360"/>
    </location>
</feature>
<feature type="compositionally biased region" description="Low complexity" evidence="1">
    <location>
        <begin position="193"/>
        <end position="225"/>
    </location>
</feature>
<evidence type="ECO:0000313" key="3">
    <source>
        <dbReference type="Proteomes" id="UP000823388"/>
    </source>
</evidence>
<comment type="caution">
    <text evidence="2">The sequence shown here is derived from an EMBL/GenBank/DDBJ whole genome shotgun (WGS) entry which is preliminary data.</text>
</comment>
<name>A0A8T0U0H0_PANVG</name>
<reference evidence="2" key="1">
    <citation type="submission" date="2020-05" db="EMBL/GenBank/DDBJ databases">
        <title>WGS assembly of Panicum virgatum.</title>
        <authorList>
            <person name="Lovell J.T."/>
            <person name="Jenkins J."/>
            <person name="Shu S."/>
            <person name="Juenger T.E."/>
            <person name="Schmutz J."/>
        </authorList>
    </citation>
    <scope>NUCLEOTIDE SEQUENCE</scope>
    <source>
        <strain evidence="2">AP13</strain>
    </source>
</reference>
<keyword evidence="3" id="KW-1185">Reference proteome</keyword>
<feature type="compositionally biased region" description="Low complexity" evidence="1">
    <location>
        <begin position="361"/>
        <end position="377"/>
    </location>
</feature>
<dbReference type="PANTHER" id="PTHR31949:SF34">
    <property type="entry name" value="EXPRESSED PROTEIN"/>
    <property type="match status" value="1"/>
</dbReference>
<protein>
    <recommendedName>
        <fullName evidence="4">Proline-rich family protein</fullName>
    </recommendedName>
</protein>
<dbReference type="EMBL" id="CM029042">
    <property type="protein sequence ID" value="KAG2615518.1"/>
    <property type="molecule type" value="Genomic_DNA"/>
</dbReference>
<accession>A0A8T0U0H0</accession>
<feature type="region of interest" description="Disordered" evidence="1">
    <location>
        <begin position="1"/>
        <end position="27"/>
    </location>
</feature>
<feature type="compositionally biased region" description="Low complexity" evidence="1">
    <location>
        <begin position="147"/>
        <end position="183"/>
    </location>
</feature>